<evidence type="ECO:0000256" key="2">
    <source>
        <dbReference type="ARBA" id="ARBA00023315"/>
    </source>
</evidence>
<dbReference type="KEGG" id="pzu:PHZ_p0111"/>
<dbReference type="Gene3D" id="3.40.50.1820">
    <property type="entry name" value="alpha/beta hydrolase"/>
    <property type="match status" value="1"/>
</dbReference>
<dbReference type="GO" id="GO:0042619">
    <property type="term" value="P:poly-hydroxybutyrate biosynthetic process"/>
    <property type="evidence" value="ECO:0007669"/>
    <property type="project" value="InterPro"/>
</dbReference>
<dbReference type="eggNOG" id="COG3243">
    <property type="taxonomic scope" value="Bacteria"/>
</dbReference>
<accession>B4RI79</accession>
<gene>
    <name evidence="4" type="primary">phbC</name>
    <name evidence="4" type="ordered locus">PHZ_p0111</name>
</gene>
<evidence type="ECO:0000313" key="5">
    <source>
        <dbReference type="Proteomes" id="UP000001868"/>
    </source>
</evidence>
<dbReference type="PANTHER" id="PTHR36837">
    <property type="entry name" value="POLY(3-HYDROXYALKANOATE) POLYMERASE SUBUNIT PHAC"/>
    <property type="match status" value="1"/>
</dbReference>
<geneLocation type="plasmid" evidence="5">
    <name>pHLK1</name>
</geneLocation>
<protein>
    <submittedName>
        <fullName evidence="4">Poly-beta-hydroxybutyrate polymerase</fullName>
    </submittedName>
</protein>
<dbReference type="RefSeq" id="WP_012520354.1">
    <property type="nucleotide sequence ID" value="NC_011143.1"/>
</dbReference>
<evidence type="ECO:0000259" key="3">
    <source>
        <dbReference type="Pfam" id="PF07167"/>
    </source>
</evidence>
<dbReference type="GO" id="GO:0016746">
    <property type="term" value="F:acyltransferase activity"/>
    <property type="evidence" value="ECO:0007669"/>
    <property type="project" value="UniProtKB-KW"/>
</dbReference>
<keyword evidence="5" id="KW-1185">Reference proteome</keyword>
<dbReference type="InterPro" id="IPR051321">
    <property type="entry name" value="PHA/PHB_synthase"/>
</dbReference>
<organism evidence="4 5">
    <name type="scientific">Phenylobacterium zucineum (strain HLK1)</name>
    <dbReference type="NCBI Taxonomy" id="450851"/>
    <lineage>
        <taxon>Bacteria</taxon>
        <taxon>Pseudomonadati</taxon>
        <taxon>Pseudomonadota</taxon>
        <taxon>Alphaproteobacteria</taxon>
        <taxon>Caulobacterales</taxon>
        <taxon>Caulobacteraceae</taxon>
        <taxon>Phenylobacterium</taxon>
    </lineage>
</organism>
<keyword evidence="2" id="KW-0012">Acyltransferase</keyword>
<evidence type="ECO:0000256" key="1">
    <source>
        <dbReference type="ARBA" id="ARBA00022679"/>
    </source>
</evidence>
<name>B4RI79_PHEZH</name>
<dbReference type="HOGENOM" id="CLU_017387_2_1_5"/>
<feature type="domain" description="Poly-beta-hydroxybutyrate polymerase N-terminal" evidence="3">
    <location>
        <begin position="91"/>
        <end position="259"/>
    </location>
</feature>
<dbReference type="AlphaFoldDB" id="B4RI79"/>
<keyword evidence="4" id="KW-0614">Plasmid</keyword>
<evidence type="ECO:0000313" key="4">
    <source>
        <dbReference type="EMBL" id="ACG80054.1"/>
    </source>
</evidence>
<dbReference type="Pfam" id="PF07167">
    <property type="entry name" value="PhaC_N"/>
    <property type="match status" value="1"/>
</dbReference>
<keyword evidence="1" id="KW-0808">Transferase</keyword>
<dbReference type="SUPFAM" id="SSF53474">
    <property type="entry name" value="alpha/beta-Hydrolases"/>
    <property type="match status" value="1"/>
</dbReference>
<proteinExistence type="predicted"/>
<dbReference type="PANTHER" id="PTHR36837:SF5">
    <property type="entry name" value="POLY-3-HYDROXYBUTYRATE SYNTHASE"/>
    <property type="match status" value="1"/>
</dbReference>
<reference evidence="4 5" key="1">
    <citation type="journal article" date="2008" name="BMC Genomics">
        <title>Complete genome of Phenylobacterium zucineum - a novel facultative intracellular bacterium isolated from human erythroleukemia cell line K562.</title>
        <authorList>
            <person name="Luo Y."/>
            <person name="Xu X."/>
            <person name="Ding Z."/>
            <person name="Liu Z."/>
            <person name="Zhang B."/>
            <person name="Yan Z."/>
            <person name="Sun J."/>
            <person name="Hu S."/>
            <person name="Hu X."/>
        </authorList>
    </citation>
    <scope>NUCLEOTIDE SEQUENCE [LARGE SCALE GENOMIC DNA]</scope>
    <source>
        <strain evidence="5">HLK1</strain>
        <plasmid evidence="5">Plasmid pHLK1</plasmid>
    </source>
</reference>
<dbReference type="EMBL" id="CP000748">
    <property type="protein sequence ID" value="ACG80054.1"/>
    <property type="molecule type" value="Genomic_DNA"/>
</dbReference>
<sequence>MAFDATPRTAGETAAVPYSPSADALLRQAMARATAGLDPAPNLTAAASWANQLVRHPERLAALAADFGRGLAALAASGPARADWSIKPNRDDKRFAAQEWELPPYAHLAQAQLFAEKLWRTACGPLPGLAEPDRRRLELLGRLSLGALSPSNWPATNPEVLAAAAKSGGRSLLEGAALWARDLARAAAGRPLSGEDALTVGEDLAATRGKVVYRNRLMELIQYDPTTPKVRPEPVLLVPAWIMKFYILDLTPETSLVRHLVEAGFSVFAISWRNPGPEHRDLSLDDYRREGVATALDLVRSICGARAHAVGYCLGGTLLALEAARQGRDGENGLASISLLAAQTDFEDAGDYRKLLTAADVDALEALLSAQGVLEGWQMAASFYALRPNDMLWPRLVTRYLKGEAPAVDPLGAWLADTTRMPARMHVEYLRGCYLENRLARGGIDADGAPASLKDIRAPLFVLGAELDHIAPWRSVQRIELYAPGERTFLLTGGGHNTSVVSPPGKPKAWYRKTTAAAGAPYVPPEAVEAAPRQDGSWWPAWTDWLADRSGPAERAAPAARAFGELSVVEPAPGRYVRER</sequence>
<dbReference type="InterPro" id="IPR029058">
    <property type="entry name" value="AB_hydrolase_fold"/>
</dbReference>
<dbReference type="Proteomes" id="UP000001868">
    <property type="component" value="Plasmid pHLK1"/>
</dbReference>
<dbReference type="InterPro" id="IPR010941">
    <property type="entry name" value="PhaC_N"/>
</dbReference>